<evidence type="ECO:0000256" key="4">
    <source>
        <dbReference type="ARBA" id="ARBA00023157"/>
    </source>
</evidence>
<dbReference type="Gene3D" id="3.20.20.40">
    <property type="entry name" value="1, 4-beta cellobiohydrolase"/>
    <property type="match status" value="1"/>
</dbReference>
<dbReference type="SUPFAM" id="SSF49384">
    <property type="entry name" value="Carbohydrate-binding domain"/>
    <property type="match status" value="1"/>
</dbReference>
<dbReference type="Gene3D" id="2.60.40.290">
    <property type="match status" value="1"/>
</dbReference>
<dbReference type="InterPro" id="IPR001524">
    <property type="entry name" value="Glyco_hydro_6_CS"/>
</dbReference>
<evidence type="ECO:0000256" key="3">
    <source>
        <dbReference type="ARBA" id="ARBA00023001"/>
    </source>
</evidence>
<proteinExistence type="inferred from homology"/>
<evidence type="ECO:0000256" key="6">
    <source>
        <dbReference type="ARBA" id="ARBA00023295"/>
    </source>
</evidence>
<dbReference type="Proteomes" id="UP001501251">
    <property type="component" value="Unassembled WGS sequence"/>
</dbReference>
<evidence type="ECO:0000256" key="9">
    <source>
        <dbReference type="RuleBase" id="RU361186"/>
    </source>
</evidence>
<evidence type="ECO:0000313" key="13">
    <source>
        <dbReference type="Proteomes" id="UP001501251"/>
    </source>
</evidence>
<keyword evidence="4" id="KW-1015">Disulfide bond</keyword>
<dbReference type="SMART" id="SM00637">
    <property type="entry name" value="CBD_II"/>
    <property type="match status" value="1"/>
</dbReference>
<dbReference type="InterPro" id="IPR036434">
    <property type="entry name" value="Beta_cellobiohydrolase_sf"/>
</dbReference>
<keyword evidence="6 9" id="KW-0326">Glycosidase</keyword>
<dbReference type="Gene3D" id="2.60.40.10">
    <property type="entry name" value="Immunoglobulins"/>
    <property type="match status" value="1"/>
</dbReference>
<keyword evidence="2 9" id="KW-0378">Hydrolase</keyword>
<keyword evidence="3 9" id="KW-0136">Cellulose degradation</keyword>
<evidence type="ECO:0000256" key="10">
    <source>
        <dbReference type="SAM" id="MobiDB-lite"/>
    </source>
</evidence>
<dbReference type="RefSeq" id="WP_425583344.1">
    <property type="nucleotide sequence ID" value="NZ_BAABAQ010000004.1"/>
</dbReference>
<dbReference type="PROSITE" id="PS51173">
    <property type="entry name" value="CBM2"/>
    <property type="match status" value="1"/>
</dbReference>
<dbReference type="PANTHER" id="PTHR34876">
    <property type="match status" value="1"/>
</dbReference>
<dbReference type="PROSITE" id="PS00655">
    <property type="entry name" value="GLYCOSYL_HYDROL_F6_1"/>
    <property type="match status" value="1"/>
</dbReference>
<evidence type="ECO:0000256" key="2">
    <source>
        <dbReference type="ARBA" id="ARBA00022801"/>
    </source>
</evidence>
<evidence type="ECO:0000256" key="8">
    <source>
        <dbReference type="PROSITE-ProRule" id="PRU10056"/>
    </source>
</evidence>
<dbReference type="InterPro" id="IPR016288">
    <property type="entry name" value="Beta_cellobiohydrolase"/>
</dbReference>
<gene>
    <name evidence="12" type="ORF">GCM10022252_28800</name>
</gene>
<dbReference type="InterPro" id="IPR012291">
    <property type="entry name" value="CBM2_carb-bd_dom_sf"/>
</dbReference>
<dbReference type="Pfam" id="PF01341">
    <property type="entry name" value="Glyco_hydro_6"/>
    <property type="match status" value="1"/>
</dbReference>
<feature type="region of interest" description="Disordered" evidence="10">
    <location>
        <begin position="700"/>
        <end position="719"/>
    </location>
</feature>
<dbReference type="EMBL" id="BAABAQ010000004">
    <property type="protein sequence ID" value="GAA4190464.1"/>
    <property type="molecule type" value="Genomic_DNA"/>
</dbReference>
<dbReference type="InterPro" id="IPR001919">
    <property type="entry name" value="CBD2"/>
</dbReference>
<evidence type="ECO:0000256" key="5">
    <source>
        <dbReference type="ARBA" id="ARBA00023277"/>
    </source>
</evidence>
<dbReference type="SUPFAM" id="SSF51989">
    <property type="entry name" value="Glycosyl hydrolases family 6, cellulases"/>
    <property type="match status" value="1"/>
</dbReference>
<evidence type="ECO:0000256" key="7">
    <source>
        <dbReference type="ARBA" id="ARBA00023326"/>
    </source>
</evidence>
<comment type="caution">
    <text evidence="12">The sequence shown here is derived from an EMBL/GenBank/DDBJ whole genome shotgun (WGS) entry which is preliminary data.</text>
</comment>
<keyword evidence="5 9" id="KW-0119">Carbohydrate metabolism</keyword>
<name>A0ABP8ATW4_9ACTN</name>
<evidence type="ECO:0000313" key="12">
    <source>
        <dbReference type="EMBL" id="GAA4190464.1"/>
    </source>
</evidence>
<feature type="domain" description="CBM2" evidence="11">
    <location>
        <begin position="34"/>
        <end position="142"/>
    </location>
</feature>
<dbReference type="Pfam" id="PF00553">
    <property type="entry name" value="CBM_2"/>
    <property type="match status" value="1"/>
</dbReference>
<dbReference type="InterPro" id="IPR008965">
    <property type="entry name" value="CBM2/CBM3_carb-bd_dom_sf"/>
</dbReference>
<comment type="similarity">
    <text evidence="9">Belongs to the glycosyl hydrolase family 6.</text>
</comment>
<dbReference type="InterPro" id="IPR013783">
    <property type="entry name" value="Ig-like_fold"/>
</dbReference>
<reference evidence="13" key="1">
    <citation type="journal article" date="2019" name="Int. J. Syst. Evol. Microbiol.">
        <title>The Global Catalogue of Microorganisms (GCM) 10K type strain sequencing project: providing services to taxonomists for standard genome sequencing and annotation.</title>
        <authorList>
            <consortium name="The Broad Institute Genomics Platform"/>
            <consortium name="The Broad Institute Genome Sequencing Center for Infectious Disease"/>
            <person name="Wu L."/>
            <person name="Ma J."/>
        </authorList>
    </citation>
    <scope>NUCLEOTIDE SEQUENCE [LARGE SCALE GENOMIC DNA]</scope>
    <source>
        <strain evidence="13">JCM 17388</strain>
    </source>
</reference>
<protein>
    <recommendedName>
        <fullName evidence="9">Glucanase</fullName>
        <ecNumber evidence="9">3.2.1.-</ecNumber>
    </recommendedName>
</protein>
<feature type="signal peptide" evidence="9">
    <location>
        <begin position="1"/>
        <end position="37"/>
    </location>
</feature>
<keyword evidence="13" id="KW-1185">Reference proteome</keyword>
<keyword evidence="1 9" id="KW-0732">Signal</keyword>
<evidence type="ECO:0000256" key="1">
    <source>
        <dbReference type="ARBA" id="ARBA00022729"/>
    </source>
</evidence>
<dbReference type="EC" id="3.2.1.-" evidence="9"/>
<organism evidence="12 13">
    <name type="scientific">Streptosporangium oxazolinicum</name>
    <dbReference type="NCBI Taxonomy" id="909287"/>
    <lineage>
        <taxon>Bacteria</taxon>
        <taxon>Bacillati</taxon>
        <taxon>Actinomycetota</taxon>
        <taxon>Actinomycetes</taxon>
        <taxon>Streptosporangiales</taxon>
        <taxon>Streptosporangiaceae</taxon>
        <taxon>Streptosporangium</taxon>
    </lineage>
</organism>
<keyword evidence="7 9" id="KW-0624">Polysaccharide degradation</keyword>
<accession>A0ABP8ATW4</accession>
<feature type="chain" id="PRO_5044955944" description="Glucanase" evidence="9">
    <location>
        <begin position="38"/>
        <end position="767"/>
    </location>
</feature>
<feature type="active site" evidence="8">
    <location>
        <position position="437"/>
    </location>
</feature>
<sequence>MTVNPRRHTWRNRVATMAAMLMAAAGLATGQAATAHAAVACDVAYTTNDWQGGFTASVTLKNLGDPLTSWTLGFAFTAGQTLQQGWSATWSQSGTQVTARNLSWNGALATGASTSLGFNGSSTGSNPKPTAFTVNGVTCGGQQPGNQPPTVSLTSPASGSSYQAGAAVPLAATASDDGSVSKVEFYVDGTLVNTDTSAPYSYSATGLASGSHTARARAYDNASPALSTETAAVPFTVGGGTSTPSIVASPTSLSVPEGASRTVGFRLSQAPSGNVTVNLTRTGDTSITIAPATLTFTTANWNTAQNVTVSAAQDSDQVNGTATIAATATGHTAASVAVTEADDDGAPPNGEHVDNPYAGADGYVNPDWSAKAAAEPGGSAVANISTGVWLDRIAAIAGSSSAMGLRAHLDEALVQDAANGSRPLTIQFVIYNLPNRDCSALASNGELLIAQNGLNRYKTEYIDPIAAIMGESKYAGLRISTIIEIDSLPNLITNLNVPKCQEAKDSGAYVEGVRYALNKLHAIRNVYTYIDAAHHGWLGWDTNFGPAADLFASTVSGTTAGFDSVDGFITNTANYSALREPHFTINTTVNGQSVRQSRWLDWNFYVDELSFAQAFRTTLIQKGFRSTIGMLIDTSRNGWGGSARPSAPSTSTDVNTFVNQSRVDRRIHAGNWCNQSGAGLGERPQASPATGLDAYVWIKPPGESDGSSREIPNNEGKGFDRMCDPTYGGNERNGNNASGALPDAPISGRWFSAQFRQLLQNAYPALP</sequence>
<evidence type="ECO:0000259" key="11">
    <source>
        <dbReference type="PROSITE" id="PS51173"/>
    </source>
</evidence>
<dbReference type="Pfam" id="PF17957">
    <property type="entry name" value="Big_7"/>
    <property type="match status" value="1"/>
</dbReference>
<dbReference type="PANTHER" id="PTHR34876:SF4">
    <property type="entry name" value="1,4-BETA-D-GLUCAN CELLOBIOHYDROLASE C-RELATED"/>
    <property type="match status" value="1"/>
</dbReference>
<dbReference type="PRINTS" id="PR00733">
    <property type="entry name" value="GLHYDRLASE6"/>
</dbReference>